<sequence length="156" mass="18218">MGKKAKVYLGRSVRAKARKKQARVATGRLSKKEICDPALKQLWVPKQRAAAQLERLGLAYDANKCLSRDTPNNTESQLIQYYEQQVSNLQQVPRQPKHLSQSEKLYMSNIVKKYGTDFQRAFRDRKLNYLQWTETQLAKKYAKWLQENNAAEEIEK</sequence>
<dbReference type="Proteomes" id="UP001300502">
    <property type="component" value="Unassembled WGS sequence"/>
</dbReference>
<protein>
    <recommendedName>
        <fullName evidence="3">Nucleolar protein 16</fullName>
    </recommendedName>
</protein>
<accession>A0AAV9ICZ7</accession>
<evidence type="ECO:0000256" key="2">
    <source>
        <dbReference type="ARBA" id="ARBA00008479"/>
    </source>
</evidence>
<dbReference type="Pfam" id="PF09420">
    <property type="entry name" value="Nop16"/>
    <property type="match status" value="1"/>
</dbReference>
<proteinExistence type="inferred from homology"/>
<evidence type="ECO:0000256" key="3">
    <source>
        <dbReference type="ARBA" id="ARBA00015522"/>
    </source>
</evidence>
<comment type="similarity">
    <text evidence="2">Belongs to the NOP16 family.</text>
</comment>
<evidence type="ECO:0000313" key="5">
    <source>
        <dbReference type="EMBL" id="KAK4525260.1"/>
    </source>
</evidence>
<reference evidence="5 6" key="1">
    <citation type="submission" date="2022-07" db="EMBL/GenBank/DDBJ databases">
        <title>Genome-wide signatures of adaptation to extreme environments.</title>
        <authorList>
            <person name="Cho C.H."/>
            <person name="Yoon H.S."/>
        </authorList>
    </citation>
    <scope>NUCLEOTIDE SEQUENCE [LARGE SCALE GENOMIC DNA]</scope>
    <source>
        <strain evidence="5 6">108.79 E11</strain>
    </source>
</reference>
<dbReference type="PANTHER" id="PTHR13243:SF1">
    <property type="entry name" value="NUCLEOLAR PROTEIN 16"/>
    <property type="match status" value="1"/>
</dbReference>
<dbReference type="PANTHER" id="PTHR13243">
    <property type="entry name" value="HSPC111 PROTEIN-RELATED"/>
    <property type="match status" value="1"/>
</dbReference>
<comment type="caution">
    <text evidence="5">The sequence shown here is derived from an EMBL/GenBank/DDBJ whole genome shotgun (WGS) entry which is preliminary data.</text>
</comment>
<dbReference type="GO" id="GO:0042273">
    <property type="term" value="P:ribosomal large subunit biogenesis"/>
    <property type="evidence" value="ECO:0007669"/>
    <property type="project" value="TreeGrafter"/>
</dbReference>
<evidence type="ECO:0000256" key="1">
    <source>
        <dbReference type="ARBA" id="ARBA00004604"/>
    </source>
</evidence>
<name>A0AAV9ICZ7_9RHOD</name>
<keyword evidence="6" id="KW-1185">Reference proteome</keyword>
<organism evidence="5 6">
    <name type="scientific">Galdieria yellowstonensis</name>
    <dbReference type="NCBI Taxonomy" id="3028027"/>
    <lineage>
        <taxon>Eukaryota</taxon>
        <taxon>Rhodophyta</taxon>
        <taxon>Bangiophyceae</taxon>
        <taxon>Galdieriales</taxon>
        <taxon>Galdieriaceae</taxon>
        <taxon>Galdieria</taxon>
    </lineage>
</organism>
<dbReference type="EMBL" id="JANCYU010000029">
    <property type="protein sequence ID" value="KAK4525260.1"/>
    <property type="molecule type" value="Genomic_DNA"/>
</dbReference>
<evidence type="ECO:0000313" key="6">
    <source>
        <dbReference type="Proteomes" id="UP001300502"/>
    </source>
</evidence>
<keyword evidence="4" id="KW-0539">Nucleus</keyword>
<dbReference type="InterPro" id="IPR019002">
    <property type="entry name" value="Ribosome_biogenesis_Nop16"/>
</dbReference>
<dbReference type="GO" id="GO:0005730">
    <property type="term" value="C:nucleolus"/>
    <property type="evidence" value="ECO:0007669"/>
    <property type="project" value="UniProtKB-SubCell"/>
</dbReference>
<dbReference type="AlphaFoldDB" id="A0AAV9ICZ7"/>
<gene>
    <name evidence="5" type="ORF">GAYE_SCF09G3167</name>
</gene>
<evidence type="ECO:0000256" key="4">
    <source>
        <dbReference type="ARBA" id="ARBA00023242"/>
    </source>
</evidence>
<comment type="subcellular location">
    <subcellularLocation>
        <location evidence="1">Nucleus</location>
        <location evidence="1">Nucleolus</location>
    </subcellularLocation>
</comment>